<proteinExistence type="predicted"/>
<protein>
    <submittedName>
        <fullName evidence="1">Uncharacterized protein</fullName>
    </submittedName>
</protein>
<comment type="caution">
    <text evidence="1">The sequence shown here is derived from an EMBL/GenBank/DDBJ whole genome shotgun (WGS) entry which is preliminary data.</text>
</comment>
<dbReference type="AlphaFoldDB" id="A0A2V1JPF5"/>
<keyword evidence="2" id="KW-1185">Reference proteome</keyword>
<name>A0A2V1JPF5_EUBRA</name>
<dbReference type="Proteomes" id="UP000245288">
    <property type="component" value="Unassembled WGS sequence"/>
</dbReference>
<reference evidence="1 2" key="1">
    <citation type="submission" date="2014-09" db="EMBL/GenBank/DDBJ databases">
        <title>Butyrate-producing bacteria isolated from human gut.</title>
        <authorList>
            <person name="Zhang Q."/>
            <person name="Zhao L."/>
        </authorList>
    </citation>
    <scope>NUCLEOTIDE SEQUENCE [LARGE SCALE GENOMIC DNA]</scope>
    <source>
        <strain evidence="1 2">21</strain>
    </source>
</reference>
<accession>A0A2V1JPF5</accession>
<dbReference type="Pfam" id="PF18982">
    <property type="entry name" value="JetA"/>
    <property type="match status" value="1"/>
</dbReference>
<dbReference type="InterPro" id="IPR043773">
    <property type="entry name" value="JetA"/>
</dbReference>
<organism evidence="1 2">
    <name type="scientific">Eubacterium ramulus</name>
    <dbReference type="NCBI Taxonomy" id="39490"/>
    <lineage>
        <taxon>Bacteria</taxon>
        <taxon>Bacillati</taxon>
        <taxon>Bacillota</taxon>
        <taxon>Clostridia</taxon>
        <taxon>Eubacteriales</taxon>
        <taxon>Eubacteriaceae</taxon>
        <taxon>Eubacterium</taxon>
    </lineage>
</organism>
<sequence length="467" mass="55570">MFQVFNVIPAGFFNNLASGSNQRIYADCMQLIYKEYEREISYRIPRNRIRDTLAIYFLEHHVELSEEEYTGDRTANDMAVAVIRKFISKEIGWLYEEIDDTTYEKQIVMTENGIALAEFLNQLEKPEQEEFSSYIYNIYNTLNNPEQWKENPYVNGIKNINKNARDLSKALKKLSTFIRKIIEKMVQEQTLESLTENILEYCDGNFIREYSRLTKQQNIHIYRIFIKTKLDGMIADEPVFERMVQDCMEEENMDHMQAEDLVLDMIQATKRFLDEDYDQIMHDIKHKINIYLQIAIGRARFLRNRENDIRGNVERTMRYLMEEMTELSMKDTLPEEMEDLFQLNSHEFLDEGSVRFPRQMQSIKEPVVTEIEEMTEEAIQAAMEAQRKEAYNPYARDMMKRYLEKQMGDAREIQSEDLPLHRKEDILANISAITYAKENGFEVEVQDGFYEANDMRLRRFKITKEDA</sequence>
<dbReference type="RefSeq" id="WP_242979927.1">
    <property type="nucleotide sequence ID" value="NZ_JRFU01000211.1"/>
</dbReference>
<evidence type="ECO:0000313" key="1">
    <source>
        <dbReference type="EMBL" id="PWE85395.1"/>
    </source>
</evidence>
<dbReference type="EMBL" id="JRFU01000211">
    <property type="protein sequence ID" value="PWE85395.1"/>
    <property type="molecule type" value="Genomic_DNA"/>
</dbReference>
<gene>
    <name evidence="1" type="ORF">LG34_16195</name>
</gene>
<evidence type="ECO:0000313" key="2">
    <source>
        <dbReference type="Proteomes" id="UP000245288"/>
    </source>
</evidence>